<dbReference type="InterPro" id="IPR002792">
    <property type="entry name" value="TRAM_dom"/>
</dbReference>
<dbReference type="PROSITE" id="PS51449">
    <property type="entry name" value="MTTASE_N"/>
    <property type="match status" value="1"/>
</dbReference>
<comment type="caution">
    <text evidence="12">The sequence shown here is derived from an EMBL/GenBank/DDBJ whole genome shotgun (WGS) entry which is preliminary data.</text>
</comment>
<comment type="subcellular location">
    <subcellularLocation>
        <location evidence="8">Cytoplasm</location>
    </subcellularLocation>
</comment>
<evidence type="ECO:0000256" key="2">
    <source>
        <dbReference type="ARBA" id="ARBA00022490"/>
    </source>
</evidence>
<dbReference type="SFLD" id="SFLDF00274">
    <property type="entry name" value="ribosomal_protein_S12_methylth"/>
    <property type="match status" value="1"/>
</dbReference>
<dbReference type="PROSITE" id="PS01278">
    <property type="entry name" value="MTTASE_RADICAL"/>
    <property type="match status" value="1"/>
</dbReference>
<evidence type="ECO:0000256" key="1">
    <source>
        <dbReference type="ARBA" id="ARBA00022485"/>
    </source>
</evidence>
<dbReference type="Proteomes" id="UP001162881">
    <property type="component" value="Unassembled WGS sequence"/>
</dbReference>
<dbReference type="Gene3D" id="3.80.30.20">
    <property type="entry name" value="tm_1862 like domain"/>
    <property type="match status" value="1"/>
</dbReference>
<dbReference type="InterPro" id="IPR012340">
    <property type="entry name" value="NA-bd_OB-fold"/>
</dbReference>
<dbReference type="GO" id="GO:0103039">
    <property type="term" value="F:protein methylthiotransferase activity"/>
    <property type="evidence" value="ECO:0007669"/>
    <property type="project" value="UniProtKB-EC"/>
</dbReference>
<keyword evidence="4 8" id="KW-0949">S-adenosyl-L-methionine</keyword>
<dbReference type="InterPro" id="IPR023404">
    <property type="entry name" value="rSAM_horseshoe"/>
</dbReference>
<keyword evidence="5 8" id="KW-0479">Metal-binding</keyword>
<name>A0ABT0BDR1_9SPHN</name>
<dbReference type="SFLD" id="SFLDG01061">
    <property type="entry name" value="methylthiotransferase"/>
    <property type="match status" value="1"/>
</dbReference>
<evidence type="ECO:0000256" key="3">
    <source>
        <dbReference type="ARBA" id="ARBA00022679"/>
    </source>
</evidence>
<keyword evidence="13" id="KW-1185">Reference proteome</keyword>
<feature type="binding site" evidence="8">
    <location>
        <position position="54"/>
    </location>
    <ligand>
        <name>[4Fe-4S] cluster</name>
        <dbReference type="ChEBI" id="CHEBI:49883"/>
        <label>1</label>
    </ligand>
</feature>
<evidence type="ECO:0000256" key="6">
    <source>
        <dbReference type="ARBA" id="ARBA00023004"/>
    </source>
</evidence>
<keyword evidence="7 8" id="KW-0411">Iron-sulfur</keyword>
<keyword evidence="2 8" id="KW-0963">Cytoplasm</keyword>
<feature type="binding site" evidence="8">
    <location>
        <position position="163"/>
    </location>
    <ligand>
        <name>[4Fe-4S] cluster</name>
        <dbReference type="ChEBI" id="CHEBI:49883"/>
        <label>2</label>
        <note>4Fe-4S-S-AdoMet</note>
    </ligand>
</feature>
<dbReference type="PROSITE" id="PS51918">
    <property type="entry name" value="RADICAL_SAM"/>
    <property type="match status" value="1"/>
</dbReference>
<dbReference type="RefSeq" id="WP_244020746.1">
    <property type="nucleotide sequence ID" value="NZ_JALHLF010000037.1"/>
</dbReference>
<dbReference type="EC" id="2.8.4.4" evidence="8"/>
<dbReference type="InterPro" id="IPR020612">
    <property type="entry name" value="Methylthiotransferase_CS"/>
</dbReference>
<sequence length="465" mass="50459">MAIEIPSPPKVGMVSLGCPKALVDSERILTRLRADGYQMSADYAGADVVLVNTCGFLDSAKEESLAAIGEAIAENGRVIVTGCMGNEAEAIRARFPQVLAVTGAHQYEDVVGAVHDAAPPELSPYVDLIPQARGGEFGEDGGVKLTPRHYGYLKISEGCNHACSFCIIPSLRGKLASRRIDAVLREAEKLVQAGTRELLVISQDTSAYGVDVRHEERAWKGNPVRTHMTDLARELGQLTDASGQRPWVRLHYVYPYPHVDQVIPLMAEGLITPYLDIPFQHAAPSVLKSMKRPANEAKVLDRLRAWREICPDIAIRSSFVVGFPGETEADFQYLLDWLDEAQLDRVGAFRFEPVEGASANDLPGAVPEAVKEERYARIMEKTAAISAAKLQAKVGRVLPVIIDEVGEPDDDGDIGATGRSEADAPEIDGNVYLRDVSSDLKAGDIVLARIEDADEHDLFGAITPA</sequence>
<evidence type="ECO:0000259" key="10">
    <source>
        <dbReference type="PROSITE" id="PS51449"/>
    </source>
</evidence>
<feature type="domain" description="MTTase N-terminal" evidence="10">
    <location>
        <begin position="9"/>
        <end position="119"/>
    </location>
</feature>
<keyword evidence="12" id="KW-0689">Ribosomal protein</keyword>
<protein>
    <recommendedName>
        <fullName evidence="8">Ribosomal protein uS12 methylthiotransferase RimO</fullName>
        <shortName evidence="8">uS12 MTTase</shortName>
        <shortName evidence="8">uS12 methylthiotransferase</shortName>
        <ecNumber evidence="8">2.8.4.4</ecNumber>
    </recommendedName>
    <alternativeName>
        <fullName evidence="8">Ribosomal protein uS12 (aspartate-C(3))-methylthiotransferase</fullName>
    </alternativeName>
    <alternativeName>
        <fullName evidence="8">Ribosome maturation factor RimO</fullName>
    </alternativeName>
</protein>
<evidence type="ECO:0000256" key="8">
    <source>
        <dbReference type="HAMAP-Rule" id="MF_01865"/>
    </source>
</evidence>
<keyword evidence="6 8" id="KW-0408">Iron</keyword>
<reference evidence="12" key="1">
    <citation type="submission" date="2022-03" db="EMBL/GenBank/DDBJ databases">
        <title>Identification of a novel bacterium isolated from mangrove sediments.</title>
        <authorList>
            <person name="Pan X."/>
        </authorList>
    </citation>
    <scope>NUCLEOTIDE SEQUENCE</scope>
    <source>
        <strain evidence="12">B1949</strain>
    </source>
</reference>
<dbReference type="NCBIfam" id="TIGR00089">
    <property type="entry name" value="MiaB/RimO family radical SAM methylthiotransferase"/>
    <property type="match status" value="1"/>
</dbReference>
<dbReference type="InterPro" id="IPR006638">
    <property type="entry name" value="Elp3/MiaA/NifB-like_rSAM"/>
</dbReference>
<keyword evidence="1 8" id="KW-0004">4Fe-4S</keyword>
<accession>A0ABT0BDR1</accession>
<feature type="binding site" evidence="8">
    <location>
        <position position="83"/>
    </location>
    <ligand>
        <name>[4Fe-4S] cluster</name>
        <dbReference type="ChEBI" id="CHEBI:49883"/>
        <label>1</label>
    </ligand>
</feature>
<dbReference type="CDD" id="cd01335">
    <property type="entry name" value="Radical_SAM"/>
    <property type="match status" value="1"/>
</dbReference>
<evidence type="ECO:0000313" key="12">
    <source>
        <dbReference type="EMBL" id="MCJ2183207.1"/>
    </source>
</evidence>
<comment type="cofactor">
    <cofactor evidence="8">
        <name>[4Fe-4S] cluster</name>
        <dbReference type="ChEBI" id="CHEBI:49883"/>
    </cofactor>
    <text evidence="8">Binds 2 [4Fe-4S] clusters. One cluster is coordinated with 3 cysteines and an exchangeable S-adenosyl-L-methionine.</text>
</comment>
<feature type="binding site" evidence="8">
    <location>
        <position position="18"/>
    </location>
    <ligand>
        <name>[4Fe-4S] cluster</name>
        <dbReference type="ChEBI" id="CHEBI:49883"/>
        <label>1</label>
    </ligand>
</feature>
<dbReference type="PANTHER" id="PTHR43837:SF1">
    <property type="entry name" value="RIBOSOMAL PROTEIN US12 METHYLTHIOTRANSFERASE RIMO"/>
    <property type="match status" value="1"/>
</dbReference>
<gene>
    <name evidence="8 12" type="primary">rimO</name>
    <name evidence="12" type="ORF">MTR62_10955</name>
</gene>
<dbReference type="Pfam" id="PF00919">
    <property type="entry name" value="UPF0004"/>
    <property type="match status" value="1"/>
</dbReference>
<evidence type="ECO:0000313" key="13">
    <source>
        <dbReference type="Proteomes" id="UP001162881"/>
    </source>
</evidence>
<feature type="domain" description="TRAM" evidence="9">
    <location>
        <begin position="391"/>
        <end position="464"/>
    </location>
</feature>
<dbReference type="Gene3D" id="3.40.50.12160">
    <property type="entry name" value="Methylthiotransferase, N-terminal domain"/>
    <property type="match status" value="1"/>
</dbReference>
<dbReference type="InterPro" id="IPR038135">
    <property type="entry name" value="Methylthiotransferase_N_sf"/>
</dbReference>
<keyword evidence="3 8" id="KW-0808">Transferase</keyword>
<dbReference type="PROSITE" id="PS50926">
    <property type="entry name" value="TRAM"/>
    <property type="match status" value="1"/>
</dbReference>
<feature type="domain" description="Radical SAM core" evidence="11">
    <location>
        <begin position="145"/>
        <end position="388"/>
    </location>
</feature>
<comment type="catalytic activity">
    <reaction evidence="8">
        <text>L-aspartate(89)-[ribosomal protein uS12]-hydrogen + (sulfur carrier)-SH + AH2 + 2 S-adenosyl-L-methionine = 3-methylsulfanyl-L-aspartate(89)-[ribosomal protein uS12]-hydrogen + (sulfur carrier)-H + 5'-deoxyadenosine + L-methionine + A + S-adenosyl-L-homocysteine + 2 H(+)</text>
        <dbReference type="Rhea" id="RHEA:37087"/>
        <dbReference type="Rhea" id="RHEA-COMP:10460"/>
        <dbReference type="Rhea" id="RHEA-COMP:10461"/>
        <dbReference type="Rhea" id="RHEA-COMP:14737"/>
        <dbReference type="Rhea" id="RHEA-COMP:14739"/>
        <dbReference type="ChEBI" id="CHEBI:13193"/>
        <dbReference type="ChEBI" id="CHEBI:15378"/>
        <dbReference type="ChEBI" id="CHEBI:17319"/>
        <dbReference type="ChEBI" id="CHEBI:17499"/>
        <dbReference type="ChEBI" id="CHEBI:29917"/>
        <dbReference type="ChEBI" id="CHEBI:29961"/>
        <dbReference type="ChEBI" id="CHEBI:57844"/>
        <dbReference type="ChEBI" id="CHEBI:57856"/>
        <dbReference type="ChEBI" id="CHEBI:59789"/>
        <dbReference type="ChEBI" id="CHEBI:64428"/>
        <dbReference type="ChEBI" id="CHEBI:73599"/>
        <dbReference type="EC" id="2.8.4.4"/>
    </reaction>
</comment>
<keyword evidence="12" id="KW-0687">Ribonucleoprotein</keyword>
<feature type="binding site" evidence="8">
    <location>
        <position position="166"/>
    </location>
    <ligand>
        <name>[4Fe-4S] cluster</name>
        <dbReference type="ChEBI" id="CHEBI:49883"/>
        <label>2</label>
        <note>4Fe-4S-S-AdoMet</note>
    </ligand>
</feature>
<dbReference type="InterPro" id="IPR005839">
    <property type="entry name" value="Methylthiotransferase"/>
</dbReference>
<dbReference type="Gene3D" id="2.40.50.140">
    <property type="entry name" value="Nucleic acid-binding proteins"/>
    <property type="match status" value="1"/>
</dbReference>
<organism evidence="12 13">
    <name type="scientific">Novosphingobium organovorum</name>
    <dbReference type="NCBI Taxonomy" id="2930092"/>
    <lineage>
        <taxon>Bacteria</taxon>
        <taxon>Pseudomonadati</taxon>
        <taxon>Pseudomonadota</taxon>
        <taxon>Alphaproteobacteria</taxon>
        <taxon>Sphingomonadales</taxon>
        <taxon>Sphingomonadaceae</taxon>
        <taxon>Novosphingobium</taxon>
    </lineage>
</organism>
<dbReference type="Pfam" id="PF18693">
    <property type="entry name" value="TRAM_2"/>
    <property type="match status" value="1"/>
</dbReference>
<comment type="function">
    <text evidence="8">Catalyzes the methylthiolation of an aspartic acid residue of ribosomal protein uS12.</text>
</comment>
<dbReference type="SUPFAM" id="SSF102114">
    <property type="entry name" value="Radical SAM enzymes"/>
    <property type="match status" value="1"/>
</dbReference>
<dbReference type="InterPro" id="IPR058240">
    <property type="entry name" value="rSAM_sf"/>
</dbReference>
<dbReference type="GO" id="GO:0005840">
    <property type="term" value="C:ribosome"/>
    <property type="evidence" value="ECO:0007669"/>
    <property type="project" value="UniProtKB-KW"/>
</dbReference>
<evidence type="ECO:0000256" key="4">
    <source>
        <dbReference type="ARBA" id="ARBA00022691"/>
    </source>
</evidence>
<dbReference type="InterPro" id="IPR005840">
    <property type="entry name" value="Ribosomal_uS12_MeSTrfase_RimO"/>
</dbReference>
<evidence type="ECO:0000256" key="5">
    <source>
        <dbReference type="ARBA" id="ARBA00022723"/>
    </source>
</evidence>
<comment type="similarity">
    <text evidence="8">Belongs to the methylthiotransferase family. RimO subfamily.</text>
</comment>
<proteinExistence type="inferred from homology"/>
<evidence type="ECO:0000259" key="9">
    <source>
        <dbReference type="PROSITE" id="PS50926"/>
    </source>
</evidence>
<dbReference type="InterPro" id="IPR013848">
    <property type="entry name" value="Methylthiotransferase_N"/>
</dbReference>
<dbReference type="SFLD" id="SFLDS00029">
    <property type="entry name" value="Radical_SAM"/>
    <property type="match status" value="1"/>
</dbReference>
<dbReference type="InterPro" id="IPR007197">
    <property type="entry name" value="rSAM"/>
</dbReference>
<dbReference type="HAMAP" id="MF_01865">
    <property type="entry name" value="MTTase_RimO"/>
    <property type="match status" value="1"/>
</dbReference>
<dbReference type="SFLD" id="SFLDG01082">
    <property type="entry name" value="B12-binding_domain_containing"/>
    <property type="match status" value="1"/>
</dbReference>
<evidence type="ECO:0000259" key="11">
    <source>
        <dbReference type="PROSITE" id="PS51918"/>
    </source>
</evidence>
<feature type="binding site" evidence="8">
    <location>
        <position position="159"/>
    </location>
    <ligand>
        <name>[4Fe-4S] cluster</name>
        <dbReference type="ChEBI" id="CHEBI:49883"/>
        <label>2</label>
        <note>4Fe-4S-S-AdoMet</note>
    </ligand>
</feature>
<dbReference type="Pfam" id="PF04055">
    <property type="entry name" value="Radical_SAM"/>
    <property type="match status" value="1"/>
</dbReference>
<dbReference type="SMART" id="SM00729">
    <property type="entry name" value="Elp3"/>
    <property type="match status" value="1"/>
</dbReference>
<dbReference type="PANTHER" id="PTHR43837">
    <property type="entry name" value="RIBOSOMAL PROTEIN S12 METHYLTHIOTRANSFERASE RIMO"/>
    <property type="match status" value="1"/>
</dbReference>
<dbReference type="NCBIfam" id="TIGR01125">
    <property type="entry name" value="30S ribosomal protein S12 methylthiotransferase RimO"/>
    <property type="match status" value="1"/>
</dbReference>
<evidence type="ECO:0000256" key="7">
    <source>
        <dbReference type="ARBA" id="ARBA00023014"/>
    </source>
</evidence>
<dbReference type="EMBL" id="JALHLF010000037">
    <property type="protein sequence ID" value="MCJ2183207.1"/>
    <property type="molecule type" value="Genomic_DNA"/>
</dbReference>